<evidence type="ECO:0000313" key="1">
    <source>
        <dbReference type="EMBL" id="AZV02070.1"/>
    </source>
</evidence>
<protein>
    <submittedName>
        <fullName evidence="1">Uncharacterized protein</fullName>
    </submittedName>
</protein>
<organism evidence="1 2">
    <name type="scientific">Pectobacterium phage Arno162</name>
    <dbReference type="NCBI Taxonomy" id="2500577"/>
    <lineage>
        <taxon>Viruses</taxon>
        <taxon>Duplodnaviria</taxon>
        <taxon>Heunggongvirae</taxon>
        <taxon>Uroviricota</taxon>
        <taxon>Caudoviricetes</taxon>
        <taxon>Andersonviridae</taxon>
        <taxon>Andersonviridae incertae sedis</taxon>
        <taxon>Arnovirus</taxon>
        <taxon>Arnovirus arno162</taxon>
    </lineage>
</organism>
<accession>A0A678ZS06</accession>
<proteinExistence type="predicted"/>
<dbReference type="Proteomes" id="UP000430872">
    <property type="component" value="Segment"/>
</dbReference>
<keyword evidence="2" id="KW-1185">Reference proteome</keyword>
<name>A0A678ZS06_9CAUD</name>
<gene>
    <name evidence="1" type="ORF">Arno162_30</name>
</gene>
<evidence type="ECO:0000313" key="2">
    <source>
        <dbReference type="Proteomes" id="UP000430872"/>
    </source>
</evidence>
<reference evidence="1 2" key="1">
    <citation type="submission" date="2018-12" db="EMBL/GenBank/DDBJ databases">
        <authorList>
            <person name="Shneider M.M."/>
            <person name="Kabilov M.R."/>
            <person name="Miroshnikov K.A."/>
        </authorList>
    </citation>
    <scope>NUCLEOTIDE SEQUENCE [LARGE SCALE GENOMIC DNA]</scope>
</reference>
<dbReference type="EMBL" id="MK290737">
    <property type="protein sequence ID" value="AZV02070.1"/>
    <property type="molecule type" value="Genomic_DNA"/>
</dbReference>
<sequence>MHLCHMQCAPEPVQRAFQNVRHHVPEVTRVIFDEGCEWEFQDVHGSAPFFSDRDINRALIEEASDYVYENNLYPITYFC</sequence>